<evidence type="ECO:0000313" key="4">
    <source>
        <dbReference type="EMBL" id="CAL4765811.1"/>
    </source>
</evidence>
<dbReference type="EMBL" id="CAMXCT020000415">
    <property type="protein sequence ID" value="CAL1131874.1"/>
    <property type="molecule type" value="Genomic_DNA"/>
</dbReference>
<dbReference type="EMBL" id="CAMXCT020004367">
    <property type="protein sequence ID" value="CAL1162099.1"/>
    <property type="molecule type" value="Genomic_DNA"/>
</dbReference>
<dbReference type="AlphaFoldDB" id="A0A9P1FIM0"/>
<reference evidence="4 5" key="2">
    <citation type="submission" date="2024-05" db="EMBL/GenBank/DDBJ databases">
        <authorList>
            <person name="Chen Y."/>
            <person name="Shah S."/>
            <person name="Dougan E. K."/>
            <person name="Thang M."/>
            <person name="Chan C."/>
        </authorList>
    </citation>
    <scope>NUCLEOTIDE SEQUENCE [LARGE SCALE GENOMIC DNA]</scope>
</reference>
<proteinExistence type="predicted"/>
<reference evidence="2" key="1">
    <citation type="submission" date="2022-10" db="EMBL/GenBank/DDBJ databases">
        <authorList>
            <person name="Chen Y."/>
            <person name="Dougan E. K."/>
            <person name="Chan C."/>
            <person name="Rhodes N."/>
            <person name="Thang M."/>
        </authorList>
    </citation>
    <scope>NUCLEOTIDE SEQUENCE</scope>
</reference>
<dbReference type="EMBL" id="CAMXCT030000415">
    <property type="protein sequence ID" value="CAL4765811.1"/>
    <property type="molecule type" value="Genomic_DNA"/>
</dbReference>
<feature type="transmembrane region" description="Helical" evidence="1">
    <location>
        <begin position="56"/>
        <end position="74"/>
    </location>
</feature>
<evidence type="ECO:0000313" key="3">
    <source>
        <dbReference type="EMBL" id="CAI4008724.1"/>
    </source>
</evidence>
<dbReference type="EMBL" id="CAMXCT030004367">
    <property type="protein sequence ID" value="CAL4796036.1"/>
    <property type="molecule type" value="Genomic_DNA"/>
</dbReference>
<sequence length="166" mass="18567">MSKPCVLHFLDTKLLQEYTGTCEEYSGYVKKPGFCHHLKTMLTCKHSDWCTAFREWGILQLYFAIMVAIASTIINIVDGKVGIVNATWICCVQIIFGYIFAHLGWFGVVKKDGCFCCIIACCECPPILLFWGLLMMFWACGAVATAISVRRKRGFSKGDGLENDGP</sequence>
<evidence type="ECO:0000313" key="2">
    <source>
        <dbReference type="EMBL" id="CAI3978499.1"/>
    </source>
</evidence>
<keyword evidence="1" id="KW-1133">Transmembrane helix</keyword>
<feature type="transmembrane region" description="Helical" evidence="1">
    <location>
        <begin position="128"/>
        <end position="149"/>
    </location>
</feature>
<keyword evidence="1" id="KW-0472">Membrane</keyword>
<evidence type="ECO:0000256" key="1">
    <source>
        <dbReference type="SAM" id="Phobius"/>
    </source>
</evidence>
<organism evidence="2">
    <name type="scientific">Cladocopium goreaui</name>
    <dbReference type="NCBI Taxonomy" id="2562237"/>
    <lineage>
        <taxon>Eukaryota</taxon>
        <taxon>Sar</taxon>
        <taxon>Alveolata</taxon>
        <taxon>Dinophyceae</taxon>
        <taxon>Suessiales</taxon>
        <taxon>Symbiodiniaceae</taxon>
        <taxon>Cladocopium</taxon>
    </lineage>
</organism>
<feature type="transmembrane region" description="Helical" evidence="1">
    <location>
        <begin position="86"/>
        <end position="108"/>
    </location>
</feature>
<comment type="caution">
    <text evidence="2">The sequence shown here is derived from an EMBL/GenBank/DDBJ whole genome shotgun (WGS) entry which is preliminary data.</text>
</comment>
<keyword evidence="1" id="KW-0812">Transmembrane</keyword>
<name>A0A9P1FIM0_9DINO</name>
<accession>A0A9P1FIM0</accession>
<dbReference type="Proteomes" id="UP001152797">
    <property type="component" value="Unassembled WGS sequence"/>
</dbReference>
<gene>
    <name evidence="3" type="ORF">C1SCF055_LOCUS34136</name>
    <name evidence="2" type="ORF">C1SCF055_LOCUS6549</name>
</gene>
<protein>
    <submittedName>
        <fullName evidence="2">Uncharacterized protein</fullName>
    </submittedName>
</protein>
<evidence type="ECO:0000313" key="5">
    <source>
        <dbReference type="Proteomes" id="UP001152797"/>
    </source>
</evidence>
<dbReference type="EMBL" id="CAMXCT010004367">
    <property type="protein sequence ID" value="CAI4008724.1"/>
    <property type="molecule type" value="Genomic_DNA"/>
</dbReference>
<dbReference type="EMBL" id="CAMXCT010000415">
    <property type="protein sequence ID" value="CAI3978499.1"/>
    <property type="molecule type" value="Genomic_DNA"/>
</dbReference>
<keyword evidence="5" id="KW-1185">Reference proteome</keyword>